<accession>A0A1S1V6Q2</accession>
<evidence type="ECO:0000256" key="7">
    <source>
        <dbReference type="ARBA" id="ARBA00022989"/>
    </source>
</evidence>
<keyword evidence="7 10" id="KW-1133">Transmembrane helix</keyword>
<gene>
    <name evidence="11" type="ORF">EUAN_12820</name>
</gene>
<keyword evidence="3 10" id="KW-0813">Transport</keyword>
<protein>
    <recommendedName>
        <fullName evidence="10">Protein-export membrane protein SecG</fullName>
    </recommendedName>
</protein>
<dbReference type="PANTHER" id="PTHR34182">
    <property type="entry name" value="PROTEIN-EXPORT MEMBRANE PROTEIN SECG"/>
    <property type="match status" value="1"/>
</dbReference>
<keyword evidence="12" id="KW-1185">Reference proteome</keyword>
<evidence type="ECO:0000256" key="3">
    <source>
        <dbReference type="ARBA" id="ARBA00022448"/>
    </source>
</evidence>
<evidence type="ECO:0000256" key="9">
    <source>
        <dbReference type="ARBA" id="ARBA00023136"/>
    </source>
</evidence>
<evidence type="ECO:0000256" key="8">
    <source>
        <dbReference type="ARBA" id="ARBA00023010"/>
    </source>
</evidence>
<dbReference type="GO" id="GO:0043952">
    <property type="term" value="P:protein transport by the Sec complex"/>
    <property type="evidence" value="ECO:0007669"/>
    <property type="project" value="TreeGrafter"/>
</dbReference>
<dbReference type="Pfam" id="PF03840">
    <property type="entry name" value="SecG"/>
    <property type="match status" value="1"/>
</dbReference>
<evidence type="ECO:0000256" key="2">
    <source>
        <dbReference type="ARBA" id="ARBA00008445"/>
    </source>
</evidence>
<keyword evidence="4 10" id="KW-1003">Cell membrane</keyword>
<comment type="caution">
    <text evidence="10">Lacks conserved residue(s) required for the propagation of feature annotation.</text>
</comment>
<evidence type="ECO:0000256" key="5">
    <source>
        <dbReference type="ARBA" id="ARBA00022692"/>
    </source>
</evidence>
<comment type="function">
    <text evidence="10">Involved in protein export. Participates in an early event of protein translocation.</text>
</comment>
<evidence type="ECO:0000256" key="6">
    <source>
        <dbReference type="ARBA" id="ARBA00022927"/>
    </source>
</evidence>
<dbReference type="NCBIfam" id="TIGR00810">
    <property type="entry name" value="secG"/>
    <property type="match status" value="1"/>
</dbReference>
<comment type="subcellular location">
    <subcellularLocation>
        <location evidence="1 10">Cell membrane</location>
        <topology evidence="1 10">Multi-pass membrane protein</topology>
    </subcellularLocation>
</comment>
<keyword evidence="9 10" id="KW-0472">Membrane</keyword>
<keyword evidence="5 10" id="KW-0812">Transmembrane</keyword>
<dbReference type="EMBL" id="MKIE01000004">
    <property type="protein sequence ID" value="OHW62212.1"/>
    <property type="molecule type" value="Genomic_DNA"/>
</dbReference>
<keyword evidence="6 10" id="KW-0653">Protein transport</keyword>
<dbReference type="InterPro" id="IPR004692">
    <property type="entry name" value="SecG"/>
</dbReference>
<keyword evidence="8 10" id="KW-0811">Translocation</keyword>
<comment type="similarity">
    <text evidence="2 10">Belongs to the SecG family.</text>
</comment>
<dbReference type="STRING" id="39480.EUAN_12820"/>
<evidence type="ECO:0000256" key="4">
    <source>
        <dbReference type="ARBA" id="ARBA00022475"/>
    </source>
</evidence>
<evidence type="ECO:0000313" key="12">
    <source>
        <dbReference type="Proteomes" id="UP000180254"/>
    </source>
</evidence>
<comment type="caution">
    <text evidence="11">The sequence shown here is derived from an EMBL/GenBank/DDBJ whole genome shotgun (WGS) entry which is preliminary data.</text>
</comment>
<reference evidence="11 12" key="1">
    <citation type="submission" date="2016-09" db="EMBL/GenBank/DDBJ databases">
        <title>Genome sequence of Eubacterium angustum.</title>
        <authorList>
            <person name="Poehlein A."/>
            <person name="Daniel R."/>
        </authorList>
    </citation>
    <scope>NUCLEOTIDE SEQUENCE [LARGE SCALE GENOMIC DNA]</scope>
    <source>
        <strain evidence="11 12">DSM 1989</strain>
    </source>
</reference>
<evidence type="ECO:0000256" key="10">
    <source>
        <dbReference type="RuleBase" id="RU365087"/>
    </source>
</evidence>
<dbReference type="GO" id="GO:0009306">
    <property type="term" value="P:protein secretion"/>
    <property type="evidence" value="ECO:0007669"/>
    <property type="project" value="UniProtKB-UniRule"/>
</dbReference>
<evidence type="ECO:0000256" key="1">
    <source>
        <dbReference type="ARBA" id="ARBA00004651"/>
    </source>
</evidence>
<dbReference type="RefSeq" id="WP_071062829.1">
    <property type="nucleotide sequence ID" value="NZ_MKIE01000004.1"/>
</dbReference>
<name>A0A1S1V6Q2_9FIRM</name>
<organism evidence="11 12">
    <name type="scientific">Andreesenia angusta</name>
    <dbReference type="NCBI Taxonomy" id="39480"/>
    <lineage>
        <taxon>Bacteria</taxon>
        <taxon>Bacillati</taxon>
        <taxon>Bacillota</taxon>
        <taxon>Tissierellia</taxon>
        <taxon>Tissierellales</taxon>
        <taxon>Gottschalkiaceae</taxon>
        <taxon>Andreesenia</taxon>
    </lineage>
</organism>
<proteinExistence type="inferred from homology"/>
<dbReference type="GO" id="GO:0005886">
    <property type="term" value="C:plasma membrane"/>
    <property type="evidence" value="ECO:0007669"/>
    <property type="project" value="UniProtKB-SubCell"/>
</dbReference>
<dbReference type="PANTHER" id="PTHR34182:SF1">
    <property type="entry name" value="PROTEIN-EXPORT MEMBRANE PROTEIN SECG"/>
    <property type="match status" value="1"/>
</dbReference>
<evidence type="ECO:0000313" key="11">
    <source>
        <dbReference type="EMBL" id="OHW62212.1"/>
    </source>
</evidence>
<dbReference type="GO" id="GO:0065002">
    <property type="term" value="P:intracellular protein transmembrane transport"/>
    <property type="evidence" value="ECO:0007669"/>
    <property type="project" value="TreeGrafter"/>
</dbReference>
<dbReference type="AlphaFoldDB" id="A0A1S1V6Q2"/>
<sequence length="77" mass="8008">MNTLLMVLIVVSSIILIVNVMMQEDKTGGLSGSFGGGSENVWSKNKGKGLDAISDKLIIASSVVIMISSIALAAIQK</sequence>
<dbReference type="GO" id="GO:0015450">
    <property type="term" value="F:protein-transporting ATPase activity"/>
    <property type="evidence" value="ECO:0007669"/>
    <property type="project" value="UniProtKB-UniRule"/>
</dbReference>
<dbReference type="Proteomes" id="UP000180254">
    <property type="component" value="Unassembled WGS sequence"/>
</dbReference>
<dbReference type="PRINTS" id="PR01651">
    <property type="entry name" value="SECGEXPORT"/>
</dbReference>
<feature type="transmembrane region" description="Helical" evidence="10">
    <location>
        <begin position="57"/>
        <end position="75"/>
    </location>
</feature>